<dbReference type="InterPro" id="IPR025883">
    <property type="entry name" value="Cadherin-like_domain"/>
</dbReference>
<dbReference type="EMBL" id="BPLR01006037">
    <property type="protein sequence ID" value="GIY07031.1"/>
    <property type="molecule type" value="Genomic_DNA"/>
</dbReference>
<dbReference type="Pfam" id="PF03133">
    <property type="entry name" value="TTL"/>
    <property type="match status" value="1"/>
</dbReference>
<organism evidence="3 4">
    <name type="scientific">Caerostris extrusa</name>
    <name type="common">Bark spider</name>
    <name type="synonym">Caerostris bankana</name>
    <dbReference type="NCBI Taxonomy" id="172846"/>
    <lineage>
        <taxon>Eukaryota</taxon>
        <taxon>Metazoa</taxon>
        <taxon>Ecdysozoa</taxon>
        <taxon>Arthropoda</taxon>
        <taxon>Chelicerata</taxon>
        <taxon>Arachnida</taxon>
        <taxon>Araneae</taxon>
        <taxon>Araneomorphae</taxon>
        <taxon>Entelegynae</taxon>
        <taxon>Araneoidea</taxon>
        <taxon>Araneidae</taxon>
        <taxon>Caerostris</taxon>
    </lineage>
</organism>
<feature type="compositionally biased region" description="Polar residues" evidence="1">
    <location>
        <begin position="123"/>
        <end position="132"/>
    </location>
</feature>
<protein>
    <submittedName>
        <fullName evidence="3">Cadherin-like and PC-esterase domain-containing protein 1</fullName>
    </submittedName>
</protein>
<dbReference type="Pfam" id="PF12733">
    <property type="entry name" value="Cadherin-like"/>
    <property type="match status" value="1"/>
</dbReference>
<gene>
    <name evidence="3" type="primary">CPED1</name>
    <name evidence="3" type="ORF">CEXT_632621</name>
</gene>
<proteinExistence type="predicted"/>
<evidence type="ECO:0000313" key="3">
    <source>
        <dbReference type="EMBL" id="GIY07031.1"/>
    </source>
</evidence>
<sequence>MGHGQFHVIFFYEESDEARCSHCFQLLGVDVVLNGSLRASVVEVNGQPSVQESGRDEELFINSVKEAVVEDALSLLLSANSVAKQLAKAIARPAHNHNMGILGVNCRGEPRPVSEPPGPLISPSVQKGSSQPGGFRQLYPSVQGDSYGPIIDDIQEYLNEQMKSNGENVSSPYKTAHLHQLVTSLEKLYGPAKSYENYVEEDMKLGGRKSNYSEPIKHWNIGRFSDAKEPFLPSCSDDPTTMPYLSGVSVFPCALADPSFNPLVTDYSANVTYDQLMVSLSAQAHNCQTEVRIDDKYGPTRTTNYTLGVGENRISFLVVDITHTEPWVINTYTLVVHRLTITHGEPPFDPSVPHQVCSLHQECEMRVSPTEMCGIQRDAGISRDWSPTRKRWPACPSASRATHQAAGFCRANRVRRGTPVSGGKLYGIHMAVGTLCFPPTP</sequence>
<keyword evidence="4" id="KW-1185">Reference proteome</keyword>
<dbReference type="InterPro" id="IPR004344">
    <property type="entry name" value="TTL/TTLL_fam"/>
</dbReference>
<dbReference type="Gene3D" id="3.30.470.20">
    <property type="entry name" value="ATP-grasp fold, B domain"/>
    <property type="match status" value="1"/>
</dbReference>
<comment type="caution">
    <text evidence="3">The sequence shown here is derived from an EMBL/GenBank/DDBJ whole genome shotgun (WGS) entry which is preliminary data.</text>
</comment>
<accession>A0AAV4QG04</accession>
<reference evidence="3 4" key="1">
    <citation type="submission" date="2021-06" db="EMBL/GenBank/DDBJ databases">
        <title>Caerostris extrusa draft genome.</title>
        <authorList>
            <person name="Kono N."/>
            <person name="Arakawa K."/>
        </authorList>
    </citation>
    <scope>NUCLEOTIDE SEQUENCE [LARGE SCALE GENOMIC DNA]</scope>
</reference>
<feature type="region of interest" description="Disordered" evidence="1">
    <location>
        <begin position="112"/>
        <end position="132"/>
    </location>
</feature>
<dbReference type="Proteomes" id="UP001054945">
    <property type="component" value="Unassembled WGS sequence"/>
</dbReference>
<feature type="domain" description="Cadherin-like beta-sandwich-like" evidence="2">
    <location>
        <begin position="258"/>
        <end position="338"/>
    </location>
</feature>
<evidence type="ECO:0000313" key="4">
    <source>
        <dbReference type="Proteomes" id="UP001054945"/>
    </source>
</evidence>
<dbReference type="AlphaFoldDB" id="A0AAV4QG04"/>
<evidence type="ECO:0000256" key="1">
    <source>
        <dbReference type="SAM" id="MobiDB-lite"/>
    </source>
</evidence>
<dbReference type="PANTHER" id="PTHR14776:SF1">
    <property type="entry name" value="CADHERIN-LIKE AND PC-ESTERASE DOMAIN-CONTAINING PROTEIN 1"/>
    <property type="match status" value="1"/>
</dbReference>
<dbReference type="PANTHER" id="PTHR14776">
    <property type="entry name" value="CADHERIN-LIKE AND PC-ESTERASE DOMAIN-CONTAINING PROTEIN 1"/>
    <property type="match status" value="1"/>
</dbReference>
<name>A0AAV4QG04_CAEEX</name>
<evidence type="ECO:0000259" key="2">
    <source>
        <dbReference type="Pfam" id="PF12733"/>
    </source>
</evidence>